<proteinExistence type="predicted"/>
<dbReference type="EMBL" id="CP033433">
    <property type="protein sequence ID" value="AYQ74314.1"/>
    <property type="molecule type" value="Genomic_DNA"/>
</dbReference>
<dbReference type="Pfam" id="PF12833">
    <property type="entry name" value="HTH_18"/>
    <property type="match status" value="1"/>
</dbReference>
<dbReference type="Gene3D" id="1.10.10.60">
    <property type="entry name" value="Homeodomain-like"/>
    <property type="match status" value="2"/>
</dbReference>
<organism evidence="5 6">
    <name type="scientific">Cohnella candidum</name>
    <dbReference type="NCBI Taxonomy" id="2674991"/>
    <lineage>
        <taxon>Bacteria</taxon>
        <taxon>Bacillati</taxon>
        <taxon>Bacillota</taxon>
        <taxon>Bacilli</taxon>
        <taxon>Bacillales</taxon>
        <taxon>Paenibacillaceae</taxon>
        <taxon>Cohnella</taxon>
    </lineage>
</organism>
<dbReference type="SMART" id="SM00342">
    <property type="entry name" value="HTH_ARAC"/>
    <property type="match status" value="1"/>
</dbReference>
<keyword evidence="6" id="KW-1185">Reference proteome</keyword>
<dbReference type="InterPro" id="IPR037923">
    <property type="entry name" value="HTH-like"/>
</dbReference>
<keyword evidence="1" id="KW-0805">Transcription regulation</keyword>
<dbReference type="InterPro" id="IPR018062">
    <property type="entry name" value="HTH_AraC-typ_CS"/>
</dbReference>
<protein>
    <submittedName>
        <fullName evidence="5">AraC family transcriptional regulator</fullName>
    </submittedName>
</protein>
<dbReference type="InterPro" id="IPR018060">
    <property type="entry name" value="HTH_AraC"/>
</dbReference>
<evidence type="ECO:0000256" key="2">
    <source>
        <dbReference type="ARBA" id="ARBA00023125"/>
    </source>
</evidence>
<evidence type="ECO:0000259" key="4">
    <source>
        <dbReference type="PROSITE" id="PS01124"/>
    </source>
</evidence>
<evidence type="ECO:0000313" key="5">
    <source>
        <dbReference type="EMBL" id="AYQ74314.1"/>
    </source>
</evidence>
<dbReference type="PANTHER" id="PTHR43280:SF30">
    <property type="entry name" value="MMSAB OPERON REGULATORY PROTEIN"/>
    <property type="match status" value="1"/>
</dbReference>
<dbReference type="PROSITE" id="PS00041">
    <property type="entry name" value="HTH_ARAC_FAMILY_1"/>
    <property type="match status" value="1"/>
</dbReference>
<dbReference type="SUPFAM" id="SSF51215">
    <property type="entry name" value="Regulatory protein AraC"/>
    <property type="match status" value="1"/>
</dbReference>
<evidence type="ECO:0000256" key="3">
    <source>
        <dbReference type="ARBA" id="ARBA00023163"/>
    </source>
</evidence>
<reference evidence="5 6" key="1">
    <citation type="submission" date="2018-10" db="EMBL/GenBank/DDBJ databases">
        <title>Genome Sequence of Cohnella sp.</title>
        <authorList>
            <person name="Srinivasan S."/>
            <person name="Kim M.K."/>
        </authorList>
    </citation>
    <scope>NUCLEOTIDE SEQUENCE [LARGE SCALE GENOMIC DNA]</scope>
    <source>
        <strain evidence="5 6">18JY8-7</strain>
    </source>
</reference>
<dbReference type="RefSeq" id="WP_123042395.1">
    <property type="nucleotide sequence ID" value="NZ_CP033433.1"/>
</dbReference>
<keyword evidence="2" id="KW-0238">DNA-binding</keyword>
<dbReference type="Proteomes" id="UP000269097">
    <property type="component" value="Chromosome"/>
</dbReference>
<gene>
    <name evidence="5" type="ORF">EAV92_18120</name>
</gene>
<dbReference type="InterPro" id="IPR003313">
    <property type="entry name" value="AraC-bd"/>
</dbReference>
<dbReference type="KEGG" id="coh:EAV92_18120"/>
<sequence length="298" mass="34236">MLRFVSPPMPHITLGGEDTYPVGGTHPNRSQIGVFDLLVVTRGGLFLEENGIAHDVPAGHYVILRPDMPHRTRMPCREETHFYWIHFHTVGSWSETEERQPLSAIDDGKPYSPIESFSFYLPAHGSWMSSPGVPELIRRLLPLQDEQSAVSRWKQQQLFHELLLQLQQEAEPPSDSPHYAVAEKAAAFLRDHYREEVGYRRLSEALHFHANYISICMKRTFGCTPLDYLTRHRVEQAKRLLIHTDGKIGGIAEETGFGSFPYFVRCFTRYAGMTPKAFRKQYRQTEPGAERMQTLPEI</sequence>
<feature type="domain" description="HTH araC/xylS-type" evidence="4">
    <location>
        <begin position="183"/>
        <end position="281"/>
    </location>
</feature>
<dbReference type="Pfam" id="PF02311">
    <property type="entry name" value="AraC_binding"/>
    <property type="match status" value="1"/>
</dbReference>
<accession>A0A3G3K190</accession>
<evidence type="ECO:0000313" key="6">
    <source>
        <dbReference type="Proteomes" id="UP000269097"/>
    </source>
</evidence>
<dbReference type="AlphaFoldDB" id="A0A3G3K190"/>
<dbReference type="PANTHER" id="PTHR43280">
    <property type="entry name" value="ARAC-FAMILY TRANSCRIPTIONAL REGULATOR"/>
    <property type="match status" value="1"/>
</dbReference>
<name>A0A3G3K190_9BACL</name>
<dbReference type="PROSITE" id="PS01124">
    <property type="entry name" value="HTH_ARAC_FAMILY_2"/>
    <property type="match status" value="1"/>
</dbReference>
<dbReference type="SUPFAM" id="SSF46689">
    <property type="entry name" value="Homeodomain-like"/>
    <property type="match status" value="2"/>
</dbReference>
<dbReference type="InterPro" id="IPR009057">
    <property type="entry name" value="Homeodomain-like_sf"/>
</dbReference>
<keyword evidence="3" id="KW-0804">Transcription</keyword>
<evidence type="ECO:0000256" key="1">
    <source>
        <dbReference type="ARBA" id="ARBA00023015"/>
    </source>
</evidence>
<dbReference type="GO" id="GO:0003700">
    <property type="term" value="F:DNA-binding transcription factor activity"/>
    <property type="evidence" value="ECO:0007669"/>
    <property type="project" value="InterPro"/>
</dbReference>
<dbReference type="GO" id="GO:0043565">
    <property type="term" value="F:sequence-specific DNA binding"/>
    <property type="evidence" value="ECO:0007669"/>
    <property type="project" value="InterPro"/>
</dbReference>